<dbReference type="EMBL" id="LAZR01063408">
    <property type="protein sequence ID" value="KKK59569.1"/>
    <property type="molecule type" value="Genomic_DNA"/>
</dbReference>
<proteinExistence type="predicted"/>
<feature type="non-terminal residue" evidence="1">
    <location>
        <position position="359"/>
    </location>
</feature>
<protein>
    <submittedName>
        <fullName evidence="1">Uncharacterized protein</fullName>
    </submittedName>
</protein>
<accession>A0A0F8YZN1</accession>
<name>A0A0F8YZN1_9ZZZZ</name>
<sequence length="359" mass="38925">ATLYSNVDGTWKANATIIVAVPAGITYFFNFTNHINQSPEGTFQWSVLIREVNATGTVTNVTTFFTANRSIVVNYADVSLESTSPVDGFYDLDGDDIPFVCTGTAADNWNITLAEVMVKAGSGSWISNASYAPVVDDNAEIVFNATNGNYTDGIDVIWACRYTQIQNMTKDGPGAIITSLTTTANRTINIEFPPLVTLNLPADSQIESGASTVINFTITSAFTGTTAFTYQLLTNETGTFLVKNSGTAFNNTDESLNYQFQNGLSDVRWGIRAYESTDGNIFNSSINRTISIDRTFPVVAITQIENTPAANDLFISATTSLIINYSFIETNKDVCRLFMNDTVNSTSVTVSNNFTVSIG</sequence>
<gene>
    <name evidence="1" type="ORF">LCGC14_3033080</name>
</gene>
<feature type="non-terminal residue" evidence="1">
    <location>
        <position position="1"/>
    </location>
</feature>
<evidence type="ECO:0000313" key="1">
    <source>
        <dbReference type="EMBL" id="KKK59569.1"/>
    </source>
</evidence>
<comment type="caution">
    <text evidence="1">The sequence shown here is derived from an EMBL/GenBank/DDBJ whole genome shotgun (WGS) entry which is preliminary data.</text>
</comment>
<dbReference type="AlphaFoldDB" id="A0A0F8YZN1"/>
<reference evidence="1" key="1">
    <citation type="journal article" date="2015" name="Nature">
        <title>Complex archaea that bridge the gap between prokaryotes and eukaryotes.</title>
        <authorList>
            <person name="Spang A."/>
            <person name="Saw J.H."/>
            <person name="Jorgensen S.L."/>
            <person name="Zaremba-Niedzwiedzka K."/>
            <person name="Martijn J."/>
            <person name="Lind A.E."/>
            <person name="van Eijk R."/>
            <person name="Schleper C."/>
            <person name="Guy L."/>
            <person name="Ettema T.J."/>
        </authorList>
    </citation>
    <scope>NUCLEOTIDE SEQUENCE</scope>
</reference>
<organism evidence="1">
    <name type="scientific">marine sediment metagenome</name>
    <dbReference type="NCBI Taxonomy" id="412755"/>
    <lineage>
        <taxon>unclassified sequences</taxon>
        <taxon>metagenomes</taxon>
        <taxon>ecological metagenomes</taxon>
    </lineage>
</organism>